<comment type="caution">
    <text evidence="2">The sequence shown here is derived from an EMBL/GenBank/DDBJ whole genome shotgun (WGS) entry which is preliminary data.</text>
</comment>
<dbReference type="EMBL" id="CAXDID020000761">
    <property type="protein sequence ID" value="CAL6113266.1"/>
    <property type="molecule type" value="Genomic_DNA"/>
</dbReference>
<proteinExistence type="predicted"/>
<dbReference type="EMBL" id="CATOUU010001128">
    <property type="protein sequence ID" value="CAI9973867.1"/>
    <property type="molecule type" value="Genomic_DNA"/>
</dbReference>
<evidence type="ECO:0000313" key="4">
    <source>
        <dbReference type="EMBL" id="CAI9973868.1"/>
    </source>
</evidence>
<dbReference type="EMBL" id="CAXDID020000761">
    <property type="protein sequence ID" value="CAL6113264.1"/>
    <property type="molecule type" value="Genomic_DNA"/>
</dbReference>
<evidence type="ECO:0000313" key="1">
    <source>
        <dbReference type="EMBL" id="CAI9953164.1"/>
    </source>
</evidence>
<dbReference type="EMBL" id="CATOUU010000837">
    <property type="protein sequence ID" value="CAI9953165.1"/>
    <property type="molecule type" value="Genomic_DNA"/>
</dbReference>
<evidence type="ECO:0000313" key="2">
    <source>
        <dbReference type="EMBL" id="CAI9953165.1"/>
    </source>
</evidence>
<dbReference type="EMBL" id="CATOUU010000837">
    <property type="protein sequence ID" value="CAI9953164.1"/>
    <property type="molecule type" value="Genomic_DNA"/>
</dbReference>
<dbReference type="EMBL" id="CATOUU010001128">
    <property type="protein sequence ID" value="CAI9973868.1"/>
    <property type="molecule type" value="Genomic_DNA"/>
</dbReference>
<evidence type="ECO:0000313" key="7">
    <source>
        <dbReference type="EMBL" id="CAL6113264.1"/>
    </source>
</evidence>
<evidence type="ECO:0000313" key="9">
    <source>
        <dbReference type="Proteomes" id="UP001642409"/>
    </source>
</evidence>
<evidence type="ECO:0000313" key="6">
    <source>
        <dbReference type="EMBL" id="CAL6100086.1"/>
    </source>
</evidence>
<dbReference type="EMBL" id="CAXDID020000527">
    <property type="protein sequence ID" value="CAL6100086.1"/>
    <property type="molecule type" value="Genomic_DNA"/>
</dbReference>
<reference evidence="2" key="1">
    <citation type="submission" date="2023-06" db="EMBL/GenBank/DDBJ databases">
        <authorList>
            <person name="Kurt Z."/>
        </authorList>
    </citation>
    <scope>NUCLEOTIDE SEQUENCE</scope>
</reference>
<gene>
    <name evidence="1" type="ORF">HINF_LOCUS40809</name>
    <name evidence="2" type="ORF">HINF_LOCUS40810</name>
    <name evidence="3" type="ORF">HINF_LOCUS61512</name>
    <name evidence="4" type="ORF">HINF_LOCUS61513</name>
    <name evidence="5" type="ORF">HINF_LOCUS70386</name>
    <name evidence="6" type="ORF">HINF_LOCUS70387</name>
    <name evidence="7" type="ORF">HINF_LOCUS77425</name>
    <name evidence="8" type="ORF">HINF_LOCUS77426</name>
</gene>
<dbReference type="EMBL" id="CAXDID020000527">
    <property type="protein sequence ID" value="CAL6100084.1"/>
    <property type="molecule type" value="Genomic_DNA"/>
</dbReference>
<evidence type="ECO:0000313" key="5">
    <source>
        <dbReference type="EMBL" id="CAL6100084.1"/>
    </source>
</evidence>
<organism evidence="2">
    <name type="scientific">Hexamita inflata</name>
    <dbReference type="NCBI Taxonomy" id="28002"/>
    <lineage>
        <taxon>Eukaryota</taxon>
        <taxon>Metamonada</taxon>
        <taxon>Diplomonadida</taxon>
        <taxon>Hexamitidae</taxon>
        <taxon>Hexamitinae</taxon>
        <taxon>Hexamita</taxon>
    </lineage>
</organism>
<dbReference type="Proteomes" id="UP001642409">
    <property type="component" value="Unassembled WGS sequence"/>
</dbReference>
<protein>
    <submittedName>
        <fullName evidence="5">Hypothetical_protein</fullName>
    </submittedName>
</protein>
<reference evidence="5 9" key="2">
    <citation type="submission" date="2024-07" db="EMBL/GenBank/DDBJ databases">
        <authorList>
            <person name="Akdeniz Z."/>
        </authorList>
    </citation>
    <scope>NUCLEOTIDE SEQUENCE [LARGE SCALE GENOMIC DNA]</scope>
</reference>
<dbReference type="AlphaFoldDB" id="A0AA86QK56"/>
<sequence>MQALMLQQLEKIGRTTGVDRKSELITISSVIWNVPGYTRSLINSAPSAAYLALYQEEIASATFLLHFSQTQANNAHQTSGRTLFQLESITCSHASESRSPNCSIPASYSWECAPITQALVFGIQCLKESAKAYLVRRVPSQRSLRCSCWLAAAWELYNSKIIQRKDKFFHWQSKISLDTTCQPDISGKNI</sequence>
<evidence type="ECO:0000313" key="3">
    <source>
        <dbReference type="EMBL" id="CAI9973867.1"/>
    </source>
</evidence>
<evidence type="ECO:0000313" key="8">
    <source>
        <dbReference type="EMBL" id="CAL6113266.1"/>
    </source>
</evidence>
<keyword evidence="9" id="KW-1185">Reference proteome</keyword>
<accession>A0AA86QK56</accession>
<name>A0AA86QK56_9EUKA</name>